<gene>
    <name evidence="8" type="ORF">DM02DRAFT_704205</name>
</gene>
<keyword evidence="2" id="KW-0560">Oxidoreductase</keyword>
<reference evidence="8 9" key="1">
    <citation type="journal article" date="2018" name="Sci. Rep.">
        <title>Comparative genomics provides insights into the lifestyle and reveals functional heterogeneity of dark septate endophytic fungi.</title>
        <authorList>
            <person name="Knapp D.G."/>
            <person name="Nemeth J.B."/>
            <person name="Barry K."/>
            <person name="Hainaut M."/>
            <person name="Henrissat B."/>
            <person name="Johnson J."/>
            <person name="Kuo A."/>
            <person name="Lim J.H.P."/>
            <person name="Lipzen A."/>
            <person name="Nolan M."/>
            <person name="Ohm R.A."/>
            <person name="Tamas L."/>
            <person name="Grigoriev I.V."/>
            <person name="Spatafora J.W."/>
            <person name="Nagy L.G."/>
            <person name="Kovacs G.M."/>
        </authorList>
    </citation>
    <scope>NUCLEOTIDE SEQUENCE [LARGE SCALE GENOMIC DNA]</scope>
    <source>
        <strain evidence="8 9">DSE2036</strain>
    </source>
</reference>
<dbReference type="PANTHER" id="PTHR22604:SF105">
    <property type="entry name" value="TRANS-1,2-DIHYDROBENZENE-1,2-DIOL DEHYDROGENASE"/>
    <property type="match status" value="1"/>
</dbReference>
<dbReference type="Gene3D" id="3.40.50.720">
    <property type="entry name" value="NAD(P)-binding Rossmann-like Domain"/>
    <property type="match status" value="1"/>
</dbReference>
<evidence type="ECO:0000313" key="9">
    <source>
        <dbReference type="Proteomes" id="UP000244855"/>
    </source>
</evidence>
<dbReference type="PANTHER" id="PTHR22604">
    <property type="entry name" value="OXIDOREDUCTASES"/>
    <property type="match status" value="1"/>
</dbReference>
<evidence type="ECO:0000256" key="3">
    <source>
        <dbReference type="ARBA" id="ARBA00038984"/>
    </source>
</evidence>
<name>A0A2V1DU20_9PLEO</name>
<sequence>MTSNGKPTVRWGIVATGLISSWFVADLILERKDAAANHIIQVIGSSSLQKGKGFIAQHLPNASPAPTVYGSYEQVYSDPNVDVVYIGTPHAFHKKNCLDAISHGKNILCEKTFTLNATEAKEVLDAAQAKGVFVMEAMWTRFFPLVKSIQKLVHEDKAIGRVHRVICDFAMDQHLESKGPNSRLKNLSLGASSLLDIGIYSLTWGIIGLEPPLGGSIKELTEKPTILAMSTLSDGVDIATSMILRYQDGRQGILSSHSGTGMKTPPSFCRIEGSEGTIVVDGGAASVPNSFVLKNNGQEEKKFEFERPGRGFYWEADAVALEIAAGRKESGTMPWAETLRVMQLLDETRRQGGVIFPQD</sequence>
<evidence type="ECO:0000256" key="5">
    <source>
        <dbReference type="ARBA" id="ARBA00049233"/>
    </source>
</evidence>
<dbReference type="EC" id="1.1.1.179" evidence="3"/>
<protein>
    <recommendedName>
        <fullName evidence="3">D-xylose 1-dehydrogenase (NADP(+), D-xylono-1,5-lactone-forming)</fullName>
        <ecNumber evidence="3">1.1.1.179</ecNumber>
    </recommendedName>
    <alternativeName>
        <fullName evidence="4">D-xylose-NADP dehydrogenase</fullName>
    </alternativeName>
</protein>
<dbReference type="InterPro" id="IPR055170">
    <property type="entry name" value="GFO_IDH_MocA-like_dom"/>
</dbReference>
<dbReference type="Pfam" id="PF22725">
    <property type="entry name" value="GFO_IDH_MocA_C3"/>
    <property type="match status" value="1"/>
</dbReference>
<keyword evidence="9" id="KW-1185">Reference proteome</keyword>
<feature type="domain" description="GFO/IDH/MocA-like oxidoreductase" evidence="7">
    <location>
        <begin position="155"/>
        <end position="279"/>
    </location>
</feature>
<dbReference type="Gene3D" id="3.30.360.10">
    <property type="entry name" value="Dihydrodipicolinate Reductase, domain 2"/>
    <property type="match status" value="1"/>
</dbReference>
<proteinExistence type="inferred from homology"/>
<dbReference type="STRING" id="97972.A0A2V1DU20"/>
<dbReference type="GO" id="GO:0000166">
    <property type="term" value="F:nucleotide binding"/>
    <property type="evidence" value="ECO:0007669"/>
    <property type="project" value="InterPro"/>
</dbReference>
<evidence type="ECO:0000259" key="7">
    <source>
        <dbReference type="Pfam" id="PF22725"/>
    </source>
</evidence>
<dbReference type="SUPFAM" id="SSF51735">
    <property type="entry name" value="NAD(P)-binding Rossmann-fold domains"/>
    <property type="match status" value="1"/>
</dbReference>
<evidence type="ECO:0000256" key="2">
    <source>
        <dbReference type="ARBA" id="ARBA00023002"/>
    </source>
</evidence>
<feature type="domain" description="Gfo/Idh/MocA-like oxidoreductase N-terminal" evidence="6">
    <location>
        <begin position="10"/>
        <end position="136"/>
    </location>
</feature>
<evidence type="ECO:0000256" key="1">
    <source>
        <dbReference type="ARBA" id="ARBA00010928"/>
    </source>
</evidence>
<dbReference type="InterPro" id="IPR050984">
    <property type="entry name" value="Gfo/Idh/MocA_domain"/>
</dbReference>
<dbReference type="SUPFAM" id="SSF55347">
    <property type="entry name" value="Glyceraldehyde-3-phosphate dehydrogenase-like, C-terminal domain"/>
    <property type="match status" value="1"/>
</dbReference>
<comment type="catalytic activity">
    <reaction evidence="5">
        <text>D-xylose + NADP(+) = D-xylono-1,5-lactone + NADPH + H(+)</text>
        <dbReference type="Rhea" id="RHEA:22000"/>
        <dbReference type="ChEBI" id="CHEBI:15378"/>
        <dbReference type="ChEBI" id="CHEBI:15867"/>
        <dbReference type="ChEBI" id="CHEBI:53455"/>
        <dbReference type="ChEBI" id="CHEBI:57783"/>
        <dbReference type="ChEBI" id="CHEBI:58349"/>
        <dbReference type="EC" id="1.1.1.179"/>
    </reaction>
</comment>
<evidence type="ECO:0000259" key="6">
    <source>
        <dbReference type="Pfam" id="PF01408"/>
    </source>
</evidence>
<dbReference type="Proteomes" id="UP000244855">
    <property type="component" value="Unassembled WGS sequence"/>
</dbReference>
<evidence type="ECO:0000313" key="8">
    <source>
        <dbReference type="EMBL" id="PVI01813.1"/>
    </source>
</evidence>
<accession>A0A2V1DU20</accession>
<dbReference type="Pfam" id="PF01408">
    <property type="entry name" value="GFO_IDH_MocA"/>
    <property type="match status" value="1"/>
</dbReference>
<dbReference type="InterPro" id="IPR036291">
    <property type="entry name" value="NAD(P)-bd_dom_sf"/>
</dbReference>
<dbReference type="OrthoDB" id="2129491at2759"/>
<dbReference type="AlphaFoldDB" id="A0A2V1DU20"/>
<comment type="similarity">
    <text evidence="1">Belongs to the Gfo/Idh/MocA family.</text>
</comment>
<evidence type="ECO:0000256" key="4">
    <source>
        <dbReference type="ARBA" id="ARBA00042988"/>
    </source>
</evidence>
<dbReference type="InterPro" id="IPR000683">
    <property type="entry name" value="Gfo/Idh/MocA-like_OxRdtase_N"/>
</dbReference>
<dbReference type="EMBL" id="KZ805352">
    <property type="protein sequence ID" value="PVI01813.1"/>
    <property type="molecule type" value="Genomic_DNA"/>
</dbReference>
<organism evidence="8 9">
    <name type="scientific">Periconia macrospinosa</name>
    <dbReference type="NCBI Taxonomy" id="97972"/>
    <lineage>
        <taxon>Eukaryota</taxon>
        <taxon>Fungi</taxon>
        <taxon>Dikarya</taxon>
        <taxon>Ascomycota</taxon>
        <taxon>Pezizomycotina</taxon>
        <taxon>Dothideomycetes</taxon>
        <taxon>Pleosporomycetidae</taxon>
        <taxon>Pleosporales</taxon>
        <taxon>Massarineae</taxon>
        <taxon>Periconiaceae</taxon>
        <taxon>Periconia</taxon>
    </lineage>
</organism>
<dbReference type="GO" id="GO:0047837">
    <property type="term" value="F:D-xylose 1-dehydrogenase (NADP+) activity"/>
    <property type="evidence" value="ECO:0007669"/>
    <property type="project" value="UniProtKB-EC"/>
</dbReference>